<keyword evidence="2" id="KW-1185">Reference proteome</keyword>
<comment type="caution">
    <text evidence="1">The sequence shown here is derived from an EMBL/GenBank/DDBJ whole genome shotgun (WGS) entry which is preliminary data.</text>
</comment>
<reference evidence="1 2" key="1">
    <citation type="submission" date="2021-06" db="EMBL/GenBank/DDBJ databases">
        <authorList>
            <person name="Kallberg Y."/>
            <person name="Tangrot J."/>
            <person name="Rosling A."/>
        </authorList>
    </citation>
    <scope>NUCLEOTIDE SEQUENCE [LARGE SCALE GENOMIC DNA]</scope>
    <source>
        <strain evidence="1 2">120-4 pot B 10/14</strain>
    </source>
</reference>
<organism evidence="1 2">
    <name type="scientific">Gigaspora margarita</name>
    <dbReference type="NCBI Taxonomy" id="4874"/>
    <lineage>
        <taxon>Eukaryota</taxon>
        <taxon>Fungi</taxon>
        <taxon>Fungi incertae sedis</taxon>
        <taxon>Mucoromycota</taxon>
        <taxon>Glomeromycotina</taxon>
        <taxon>Glomeromycetes</taxon>
        <taxon>Diversisporales</taxon>
        <taxon>Gigasporaceae</taxon>
        <taxon>Gigaspora</taxon>
    </lineage>
</organism>
<evidence type="ECO:0000313" key="2">
    <source>
        <dbReference type="Proteomes" id="UP000789901"/>
    </source>
</evidence>
<name>A0ABN7XGT9_GIGMA</name>
<proteinExistence type="predicted"/>
<dbReference type="Proteomes" id="UP000789901">
    <property type="component" value="Unassembled WGS sequence"/>
</dbReference>
<evidence type="ECO:0000313" key="1">
    <source>
        <dbReference type="EMBL" id="CAG8854477.1"/>
    </source>
</evidence>
<sequence>RIKLPFDPSWIKQVLEKEMVNIKQMEDILVPEIKWENLVEDKEEIGVKLTE</sequence>
<dbReference type="EMBL" id="CAJVQB010138536">
    <property type="protein sequence ID" value="CAG8854477.1"/>
    <property type="molecule type" value="Genomic_DNA"/>
</dbReference>
<accession>A0ABN7XGT9</accession>
<feature type="non-terminal residue" evidence="1">
    <location>
        <position position="1"/>
    </location>
</feature>
<protein>
    <submittedName>
        <fullName evidence="1">11527_t:CDS:1</fullName>
    </submittedName>
</protein>
<gene>
    <name evidence="1" type="ORF">GMARGA_LOCUS43298</name>
</gene>